<feature type="compositionally biased region" description="Polar residues" evidence="6">
    <location>
        <begin position="285"/>
        <end position="299"/>
    </location>
</feature>
<dbReference type="GO" id="GO:0010468">
    <property type="term" value="P:regulation of gene expression"/>
    <property type="evidence" value="ECO:0007669"/>
    <property type="project" value="UniProtKB-ARBA"/>
</dbReference>
<evidence type="ECO:0000259" key="8">
    <source>
        <dbReference type="PROSITE" id="PS51293"/>
    </source>
</evidence>
<evidence type="ECO:0000256" key="1">
    <source>
        <dbReference type="ARBA" id="ARBA00004123"/>
    </source>
</evidence>
<evidence type="ECO:0000256" key="3">
    <source>
        <dbReference type="ARBA" id="ARBA00023125"/>
    </source>
</evidence>
<keyword evidence="2" id="KW-0805">Transcription regulation</keyword>
<feature type="compositionally biased region" description="Basic and acidic residues" evidence="6">
    <location>
        <begin position="516"/>
        <end position="529"/>
    </location>
</feature>
<dbReference type="EMBL" id="JADCNM010000011">
    <property type="protein sequence ID" value="KAG0461864.1"/>
    <property type="molecule type" value="Genomic_DNA"/>
</dbReference>
<protein>
    <submittedName>
        <fullName evidence="10">Uncharacterized protein</fullName>
    </submittedName>
</protein>
<dbReference type="AlphaFoldDB" id="A0A835Q2J8"/>
<feature type="region of interest" description="Disordered" evidence="6">
    <location>
        <begin position="273"/>
        <end position="299"/>
    </location>
</feature>
<feature type="domain" description="Myb-like" evidence="7">
    <location>
        <begin position="17"/>
        <end position="67"/>
    </location>
</feature>
<sequence length="647" mass="70925">MGTSPVREVVKTRKPYTITKQREKWTDEEHNRFLEALRLYGRAWQRIQEHIGTKTAVQIRSHAQKFFLKLEKGTGCIPPGHLHNLEIPPPRPKRKPYSSGPLKAISACRNTTEEVQENSLSQAFVLPTIDKLKPVINATKQNGKQAFGVGALSASVYFQNNRSELSREHMALLDELNGKNRLTKELKKCDSDLHIFGIERNSTNSQVEITPEENQVLKTMEKNFISSNKNQRDGQSEEKIAAKFGGAIYSGEGISRPVSAHLESNADLNLSLDSTRSATRRPKSSAMSSIHQSVPSTSLHSKFHNDDNAFDTLISITNTFPSLLASALSQNPSVHAAASIAAALLPPMHVDISTNSNNQQVFEAPEKQNSASSGIAAIVTATVAAASAWWRVHGLLPSPIQPNNSFTQTMAKTTEPTQVNENNGKTRENVSPTNMQNFQHANFPEQHDKNRLQSCSTLVEPSSSPDTCESAEVNTCSKSPKFMLTSVCGMYDVNLVDGKKKNNPSSCDSNTSPSNEVEKEARGYNEQREQGPSISLGLVDAGKSVSEGLKQGSLAFEALFSRDLLPQRFPLLHLDGDLTAKGEAQRPQIDLNMKAFTATASNVSREKALSGSNNGSGIATYNKRLAEAFARNNIDQEESSNKRACLE</sequence>
<dbReference type="PROSITE" id="PS50090">
    <property type="entry name" value="MYB_LIKE"/>
    <property type="match status" value="1"/>
</dbReference>
<evidence type="ECO:0000259" key="7">
    <source>
        <dbReference type="PROSITE" id="PS50090"/>
    </source>
</evidence>
<evidence type="ECO:0000313" key="10">
    <source>
        <dbReference type="EMBL" id="KAG0461864.1"/>
    </source>
</evidence>
<reference evidence="10 11" key="1">
    <citation type="journal article" date="2020" name="Nat. Food">
        <title>A phased Vanilla planifolia genome enables genetic improvement of flavour and production.</title>
        <authorList>
            <person name="Hasing T."/>
            <person name="Tang H."/>
            <person name="Brym M."/>
            <person name="Khazi F."/>
            <person name="Huang T."/>
            <person name="Chambers A.H."/>
        </authorList>
    </citation>
    <scope>NUCLEOTIDE SEQUENCE [LARGE SCALE GENOMIC DNA]</scope>
    <source>
        <tissue evidence="10">Leaf</tissue>
    </source>
</reference>
<dbReference type="Gene3D" id="1.10.10.60">
    <property type="entry name" value="Homeodomain-like"/>
    <property type="match status" value="1"/>
</dbReference>
<dbReference type="PANTHER" id="PTHR12802:SF155">
    <property type="entry name" value="DEUBIQUITINASE MYSM1"/>
    <property type="match status" value="1"/>
</dbReference>
<dbReference type="PROSITE" id="PS51293">
    <property type="entry name" value="SANT"/>
    <property type="match status" value="1"/>
</dbReference>
<accession>A0A835Q2J8</accession>
<feature type="region of interest" description="Disordered" evidence="6">
    <location>
        <begin position="500"/>
        <end position="534"/>
    </location>
</feature>
<gene>
    <name evidence="10" type="ORF">HPP92_020340</name>
</gene>
<dbReference type="Pfam" id="PF00249">
    <property type="entry name" value="Myb_DNA-binding"/>
    <property type="match status" value="1"/>
</dbReference>
<dbReference type="PROSITE" id="PS51294">
    <property type="entry name" value="HTH_MYB"/>
    <property type="match status" value="1"/>
</dbReference>
<dbReference type="NCBIfam" id="TIGR01557">
    <property type="entry name" value="myb_SHAQKYF"/>
    <property type="match status" value="1"/>
</dbReference>
<dbReference type="InterPro" id="IPR017930">
    <property type="entry name" value="Myb_dom"/>
</dbReference>
<dbReference type="FunFam" id="1.10.10.60:FF:000023">
    <property type="entry name" value="protein REVEILLE 6 isoform X1"/>
    <property type="match status" value="1"/>
</dbReference>
<feature type="domain" description="HTH myb-type" evidence="9">
    <location>
        <begin position="17"/>
        <end position="71"/>
    </location>
</feature>
<feature type="compositionally biased region" description="Polar residues" evidence="6">
    <location>
        <begin position="503"/>
        <end position="515"/>
    </location>
</feature>
<dbReference type="GO" id="GO:0003677">
    <property type="term" value="F:DNA binding"/>
    <property type="evidence" value="ECO:0007669"/>
    <property type="project" value="UniProtKB-KW"/>
</dbReference>
<dbReference type="InterPro" id="IPR006447">
    <property type="entry name" value="Myb_dom_plants"/>
</dbReference>
<name>A0A835Q2J8_VANPL</name>
<keyword evidence="5" id="KW-0539">Nucleus</keyword>
<evidence type="ECO:0000256" key="5">
    <source>
        <dbReference type="ARBA" id="ARBA00023242"/>
    </source>
</evidence>
<keyword evidence="3" id="KW-0238">DNA-binding</keyword>
<evidence type="ECO:0000256" key="2">
    <source>
        <dbReference type="ARBA" id="ARBA00023015"/>
    </source>
</evidence>
<evidence type="ECO:0000259" key="9">
    <source>
        <dbReference type="PROSITE" id="PS51294"/>
    </source>
</evidence>
<dbReference type="SUPFAM" id="SSF46689">
    <property type="entry name" value="Homeodomain-like"/>
    <property type="match status" value="1"/>
</dbReference>
<dbReference type="OrthoDB" id="118550at2759"/>
<organism evidence="10 11">
    <name type="scientific">Vanilla planifolia</name>
    <name type="common">Vanilla</name>
    <dbReference type="NCBI Taxonomy" id="51239"/>
    <lineage>
        <taxon>Eukaryota</taxon>
        <taxon>Viridiplantae</taxon>
        <taxon>Streptophyta</taxon>
        <taxon>Embryophyta</taxon>
        <taxon>Tracheophyta</taxon>
        <taxon>Spermatophyta</taxon>
        <taxon>Magnoliopsida</taxon>
        <taxon>Liliopsida</taxon>
        <taxon>Asparagales</taxon>
        <taxon>Orchidaceae</taxon>
        <taxon>Vanilloideae</taxon>
        <taxon>Vanilleae</taxon>
        <taxon>Vanilla</taxon>
    </lineage>
</organism>
<dbReference type="Proteomes" id="UP000639772">
    <property type="component" value="Chromosome 11"/>
</dbReference>
<dbReference type="GO" id="GO:0005634">
    <property type="term" value="C:nucleus"/>
    <property type="evidence" value="ECO:0007669"/>
    <property type="project" value="UniProtKB-SubCell"/>
</dbReference>
<feature type="domain" description="SANT" evidence="8">
    <location>
        <begin position="20"/>
        <end position="71"/>
    </location>
</feature>
<comment type="subcellular location">
    <subcellularLocation>
        <location evidence="1">Nucleus</location>
    </subcellularLocation>
</comment>
<keyword evidence="4" id="KW-0804">Transcription</keyword>
<evidence type="ECO:0000256" key="4">
    <source>
        <dbReference type="ARBA" id="ARBA00023163"/>
    </source>
</evidence>
<dbReference type="SMART" id="SM00717">
    <property type="entry name" value="SANT"/>
    <property type="match status" value="1"/>
</dbReference>
<dbReference type="CDD" id="cd00167">
    <property type="entry name" value="SANT"/>
    <property type="match status" value="1"/>
</dbReference>
<dbReference type="InterPro" id="IPR017884">
    <property type="entry name" value="SANT_dom"/>
</dbReference>
<comment type="caution">
    <text evidence="10">The sequence shown here is derived from an EMBL/GenBank/DDBJ whole genome shotgun (WGS) entry which is preliminary data.</text>
</comment>
<evidence type="ECO:0000313" key="11">
    <source>
        <dbReference type="Proteomes" id="UP000639772"/>
    </source>
</evidence>
<dbReference type="PANTHER" id="PTHR12802">
    <property type="entry name" value="SWI/SNF COMPLEX-RELATED"/>
    <property type="match status" value="1"/>
</dbReference>
<proteinExistence type="predicted"/>
<evidence type="ECO:0000256" key="6">
    <source>
        <dbReference type="SAM" id="MobiDB-lite"/>
    </source>
</evidence>
<dbReference type="InterPro" id="IPR001005">
    <property type="entry name" value="SANT/Myb"/>
</dbReference>
<dbReference type="InterPro" id="IPR009057">
    <property type="entry name" value="Homeodomain-like_sf"/>
</dbReference>